<evidence type="ECO:0008006" key="4">
    <source>
        <dbReference type="Google" id="ProtNLM"/>
    </source>
</evidence>
<evidence type="ECO:0000313" key="2">
    <source>
        <dbReference type="EMBL" id="SDH53973.1"/>
    </source>
</evidence>
<proteinExistence type="predicted"/>
<accession>A0A1G8D8S7</accession>
<gene>
    <name evidence="2" type="ORF">SAMN05216377_12525</name>
</gene>
<dbReference type="Proteomes" id="UP000198967">
    <property type="component" value="Unassembled WGS sequence"/>
</dbReference>
<dbReference type="AlphaFoldDB" id="A0A1G8D8S7"/>
<evidence type="ECO:0000256" key="1">
    <source>
        <dbReference type="SAM" id="MobiDB-lite"/>
    </source>
</evidence>
<dbReference type="EMBL" id="FNBE01000025">
    <property type="protein sequence ID" value="SDH53973.1"/>
    <property type="molecule type" value="Genomic_DNA"/>
</dbReference>
<reference evidence="2 3" key="1">
    <citation type="submission" date="2016-10" db="EMBL/GenBank/DDBJ databases">
        <authorList>
            <person name="de Groot N.N."/>
        </authorList>
    </citation>
    <scope>NUCLEOTIDE SEQUENCE [LARGE SCALE GENOMIC DNA]</scope>
    <source>
        <strain evidence="2 3">CGMCC 4.3143</strain>
    </source>
</reference>
<protein>
    <recommendedName>
        <fullName evidence="4">DUF2889 domain-containing protein</fullName>
    </recommendedName>
</protein>
<evidence type="ECO:0000313" key="3">
    <source>
        <dbReference type="Proteomes" id="UP000198967"/>
    </source>
</evidence>
<name>A0A1G8D8S7_PSEOR</name>
<organism evidence="2 3">
    <name type="scientific">Pseudonocardia oroxyli</name>
    <dbReference type="NCBI Taxonomy" id="366584"/>
    <lineage>
        <taxon>Bacteria</taxon>
        <taxon>Bacillati</taxon>
        <taxon>Actinomycetota</taxon>
        <taxon>Actinomycetes</taxon>
        <taxon>Pseudonocardiales</taxon>
        <taxon>Pseudonocardiaceae</taxon>
        <taxon>Pseudonocardia</taxon>
    </lineage>
</organism>
<keyword evidence="3" id="KW-1185">Reference proteome</keyword>
<dbReference type="STRING" id="366584.SAMN05216377_12525"/>
<feature type="region of interest" description="Disordered" evidence="1">
    <location>
        <begin position="1"/>
        <end position="29"/>
    </location>
</feature>
<dbReference type="Pfam" id="PF11136">
    <property type="entry name" value="DUF2889"/>
    <property type="match status" value="1"/>
</dbReference>
<dbReference type="InterPro" id="IPR021312">
    <property type="entry name" value="DUF2889"/>
</dbReference>
<sequence>MAGETEPVDLTGAPYVHGPAEATPLRRPDSVRRTLSVDSTWPDGRGGPTVVVARARDLHTRRDGRGEVLADDTLRASLAPDRTIEKIATDAERPGVARIGDLVGARGGGRLRDALATAMPAEVAAGTPLHLLVDDLAGASLVAGFAFSEWTEDWMRPPGDNERTARRMEGICTGFQPGSRALNADGTGRAAHRMRAVAPLPRPDDPSGWHELPADRPVVSARRARRMDLWLAGEDVLVDAFFQDSAIRPQGGRIAVHEYRVEARIERATGNIAAVVADPRVLPYLECPLAVLTVDRIVGTPATALRQTVLDRLRGTAGCTHLNDVLRALAEVPLLARALSSSGSG</sequence>